<reference evidence="1 2" key="1">
    <citation type="journal article" date="2023" name="Microorganisms">
        <title>Thiorhodovibrio frisius and Trv. litoralis spp. nov., Two Novel Members from a Clade of Fastidious Purple Sulfur Bacteria That Exhibit Unique Red-Shifted Light-Harvesting Capabilities.</title>
        <authorList>
            <person name="Methner A."/>
            <person name="Kuzyk S.B."/>
            <person name="Petersen J."/>
            <person name="Bauer S."/>
            <person name="Brinkmann H."/>
            <person name="Sichau K."/>
            <person name="Wanner G."/>
            <person name="Wolf J."/>
            <person name="Neumann-Schaal M."/>
            <person name="Henke P."/>
            <person name="Tank M."/>
            <person name="Sproer C."/>
            <person name="Bunk B."/>
            <person name="Overmann J."/>
        </authorList>
    </citation>
    <scope>NUCLEOTIDE SEQUENCE [LARGE SCALE GENOMIC DNA]</scope>
    <source>
        <strain evidence="1 2">DSM 6702</strain>
    </source>
</reference>
<proteinExistence type="predicted"/>
<dbReference type="EMBL" id="CP121472">
    <property type="protein sequence ID" value="WPL17716.1"/>
    <property type="molecule type" value="Genomic_DNA"/>
</dbReference>
<evidence type="ECO:0000313" key="2">
    <source>
        <dbReference type="Proteomes" id="UP001432180"/>
    </source>
</evidence>
<organism evidence="1 2">
    <name type="scientific">Thiorhodovibrio winogradskyi</name>
    <dbReference type="NCBI Taxonomy" id="77007"/>
    <lineage>
        <taxon>Bacteria</taxon>
        <taxon>Pseudomonadati</taxon>
        <taxon>Pseudomonadota</taxon>
        <taxon>Gammaproteobacteria</taxon>
        <taxon>Chromatiales</taxon>
        <taxon>Chromatiaceae</taxon>
        <taxon>Thiorhodovibrio</taxon>
    </lineage>
</organism>
<protein>
    <submittedName>
        <fullName evidence="1">Uncharacterized protein</fullName>
    </submittedName>
</protein>
<name>A0ABZ0SC89_9GAMM</name>
<keyword evidence="2" id="KW-1185">Reference proteome</keyword>
<gene>
    <name evidence="1" type="ORF">Thiowin_02755</name>
</gene>
<evidence type="ECO:0000313" key="1">
    <source>
        <dbReference type="EMBL" id="WPL17716.1"/>
    </source>
</evidence>
<dbReference type="Proteomes" id="UP001432180">
    <property type="component" value="Chromosome"/>
</dbReference>
<accession>A0ABZ0SC89</accession>
<sequence length="52" mass="5972">MQIAIDLPEDFLCLKDEQKIRKDVTLAYALRLLKAQRITLSTSRIKDRGLIG</sequence>
<dbReference type="RefSeq" id="WP_328983525.1">
    <property type="nucleotide sequence ID" value="NZ_CP121472.1"/>
</dbReference>